<feature type="compositionally biased region" description="Polar residues" evidence="4">
    <location>
        <begin position="1022"/>
        <end position="1036"/>
    </location>
</feature>
<dbReference type="InterPro" id="IPR055300">
    <property type="entry name" value="CWZF3/5/7"/>
</dbReference>
<feature type="compositionally biased region" description="Basic and acidic residues" evidence="4">
    <location>
        <begin position="1430"/>
        <end position="1444"/>
    </location>
</feature>
<feature type="compositionally biased region" description="Polar residues" evidence="4">
    <location>
        <begin position="639"/>
        <end position="653"/>
    </location>
</feature>
<feature type="region of interest" description="Disordered" evidence="4">
    <location>
        <begin position="284"/>
        <end position="305"/>
    </location>
</feature>
<feature type="compositionally biased region" description="Low complexity" evidence="4">
    <location>
        <begin position="1084"/>
        <end position="1099"/>
    </location>
</feature>
<feature type="compositionally biased region" description="Basic and acidic residues" evidence="4">
    <location>
        <begin position="985"/>
        <end position="1001"/>
    </location>
</feature>
<feature type="region of interest" description="Disordered" evidence="4">
    <location>
        <begin position="496"/>
        <end position="605"/>
    </location>
</feature>
<gene>
    <name evidence="7" type="primary">LOC115742416</name>
</gene>
<dbReference type="OrthoDB" id="757982at2759"/>
<dbReference type="InterPro" id="IPR011124">
    <property type="entry name" value="Znf_CW"/>
</dbReference>
<evidence type="ECO:0000313" key="7">
    <source>
        <dbReference type="RefSeq" id="XP_030532551.1"/>
    </source>
</evidence>
<keyword evidence="1" id="KW-0479">Metal-binding</keyword>
<dbReference type="GO" id="GO:0008270">
    <property type="term" value="F:zinc ion binding"/>
    <property type="evidence" value="ECO:0007669"/>
    <property type="project" value="UniProtKB-KW"/>
</dbReference>
<feature type="compositionally biased region" description="Polar residues" evidence="4">
    <location>
        <begin position="1394"/>
        <end position="1407"/>
    </location>
</feature>
<feature type="compositionally biased region" description="Polar residues" evidence="4">
    <location>
        <begin position="112"/>
        <end position="124"/>
    </location>
</feature>
<feature type="compositionally biased region" description="Basic and acidic residues" evidence="4">
    <location>
        <begin position="1287"/>
        <end position="1300"/>
    </location>
</feature>
<feature type="region of interest" description="Disordered" evidence="4">
    <location>
        <begin position="639"/>
        <end position="658"/>
    </location>
</feature>
<feature type="region of interest" description="Disordered" evidence="4">
    <location>
        <begin position="99"/>
        <end position="168"/>
    </location>
</feature>
<evidence type="ECO:0000256" key="1">
    <source>
        <dbReference type="ARBA" id="ARBA00022723"/>
    </source>
</evidence>
<feature type="region of interest" description="Disordered" evidence="4">
    <location>
        <begin position="1328"/>
        <end position="1356"/>
    </location>
</feature>
<feature type="domain" description="CW-type" evidence="5">
    <location>
        <begin position="664"/>
        <end position="717"/>
    </location>
</feature>
<feature type="region of interest" description="Disordered" evidence="4">
    <location>
        <begin position="825"/>
        <end position="1313"/>
    </location>
</feature>
<feature type="compositionally biased region" description="Basic and acidic residues" evidence="4">
    <location>
        <begin position="1037"/>
        <end position="1050"/>
    </location>
</feature>
<keyword evidence="3" id="KW-0862">Zinc</keyword>
<dbReference type="GeneID" id="115742416"/>
<protein>
    <submittedName>
        <fullName evidence="7">Cysteine-tryptophan domain-containing zinc finger protein 3-like isoform X1</fullName>
    </submittedName>
</protein>
<evidence type="ECO:0000256" key="4">
    <source>
        <dbReference type="SAM" id="MobiDB-lite"/>
    </source>
</evidence>
<feature type="region of interest" description="Disordered" evidence="4">
    <location>
        <begin position="414"/>
        <end position="438"/>
    </location>
</feature>
<dbReference type="PANTHER" id="PTHR46524:SF7">
    <property type="entry name" value="CW-TYPE ZINC FINGER"/>
    <property type="match status" value="1"/>
</dbReference>
<proteinExistence type="predicted"/>
<feature type="compositionally biased region" description="Basic and acidic residues" evidence="4">
    <location>
        <begin position="550"/>
        <end position="581"/>
    </location>
</feature>
<feature type="compositionally biased region" description="Basic and acidic residues" evidence="4">
    <location>
        <begin position="1161"/>
        <end position="1170"/>
    </location>
</feature>
<dbReference type="InterPro" id="IPR056406">
    <property type="entry name" value="THD_CWZF3/5/7"/>
</dbReference>
<reference evidence="7" key="1">
    <citation type="submission" date="2025-08" db="UniProtKB">
        <authorList>
            <consortium name="RefSeq"/>
        </authorList>
    </citation>
    <scope>IDENTIFICATION</scope>
    <source>
        <tissue evidence="7">Leaf</tissue>
    </source>
</reference>
<dbReference type="KEGG" id="rarg:115742416"/>
<feature type="compositionally biased region" description="Basic and acidic residues" evidence="4">
    <location>
        <begin position="1410"/>
        <end position="1422"/>
    </location>
</feature>
<feature type="compositionally biased region" description="Polar residues" evidence="4">
    <location>
        <begin position="896"/>
        <end position="925"/>
    </location>
</feature>
<feature type="compositionally biased region" description="Basic and acidic residues" evidence="4">
    <location>
        <begin position="1181"/>
        <end position="1195"/>
    </location>
</feature>
<evidence type="ECO:0000256" key="2">
    <source>
        <dbReference type="ARBA" id="ARBA00022771"/>
    </source>
</evidence>
<feature type="compositionally biased region" description="Basic and acidic residues" evidence="4">
    <location>
        <begin position="825"/>
        <end position="834"/>
    </location>
</feature>
<dbReference type="PROSITE" id="PS51050">
    <property type="entry name" value="ZF_CW"/>
    <property type="match status" value="1"/>
</dbReference>
<feature type="region of interest" description="Disordered" evidence="4">
    <location>
        <begin position="760"/>
        <end position="811"/>
    </location>
</feature>
<dbReference type="Gene3D" id="3.30.40.100">
    <property type="match status" value="1"/>
</dbReference>
<feature type="compositionally biased region" description="Basic and acidic residues" evidence="4">
    <location>
        <begin position="859"/>
        <end position="892"/>
    </location>
</feature>
<accession>A0A8B8PCN8</accession>
<feature type="compositionally biased region" description="Basic and acidic residues" evidence="4">
    <location>
        <begin position="1204"/>
        <end position="1231"/>
    </location>
</feature>
<keyword evidence="2" id="KW-0863">Zinc-finger</keyword>
<feature type="compositionally biased region" description="Low complexity" evidence="4">
    <location>
        <begin position="1055"/>
        <end position="1069"/>
    </location>
</feature>
<feature type="compositionally biased region" description="Basic and acidic residues" evidence="4">
    <location>
        <begin position="1009"/>
        <end position="1018"/>
    </location>
</feature>
<feature type="compositionally biased region" description="Basic and acidic residues" evidence="4">
    <location>
        <begin position="1244"/>
        <end position="1276"/>
    </location>
</feature>
<evidence type="ECO:0000256" key="3">
    <source>
        <dbReference type="ARBA" id="ARBA00022833"/>
    </source>
</evidence>
<evidence type="ECO:0000313" key="6">
    <source>
        <dbReference type="Proteomes" id="UP000827889"/>
    </source>
</evidence>
<name>A0A8B8PCN8_9MYRT</name>
<keyword evidence="6" id="KW-1185">Reference proteome</keyword>
<dbReference type="Pfam" id="PF24756">
    <property type="entry name" value="THD_CWZF3-5-7"/>
    <property type="match status" value="1"/>
</dbReference>
<feature type="region of interest" description="Disordered" evidence="4">
    <location>
        <begin position="223"/>
        <end position="243"/>
    </location>
</feature>
<feature type="compositionally biased region" description="Basic and acidic residues" evidence="4">
    <location>
        <begin position="937"/>
        <end position="946"/>
    </location>
</feature>
<dbReference type="PANTHER" id="PTHR46524">
    <property type="entry name" value="CW-TYPE ZINC FINGER"/>
    <property type="match status" value="1"/>
</dbReference>
<feature type="region of interest" description="Disordered" evidence="4">
    <location>
        <begin position="327"/>
        <end position="346"/>
    </location>
</feature>
<evidence type="ECO:0000259" key="5">
    <source>
        <dbReference type="PROSITE" id="PS51050"/>
    </source>
</evidence>
<feature type="region of interest" description="Disordered" evidence="4">
    <location>
        <begin position="1388"/>
        <end position="1444"/>
    </location>
</feature>
<dbReference type="Proteomes" id="UP000827889">
    <property type="component" value="Chromosome 7"/>
</dbReference>
<dbReference type="RefSeq" id="XP_030532551.1">
    <property type="nucleotide sequence ID" value="XM_030676691.2"/>
</dbReference>
<feature type="compositionally biased region" description="Polar residues" evidence="4">
    <location>
        <begin position="799"/>
        <end position="811"/>
    </location>
</feature>
<feature type="compositionally biased region" description="Basic and acidic residues" evidence="4">
    <location>
        <begin position="1128"/>
        <end position="1141"/>
    </location>
</feature>
<organism evidence="6 7">
    <name type="scientific">Rhodamnia argentea</name>
    <dbReference type="NCBI Taxonomy" id="178133"/>
    <lineage>
        <taxon>Eukaryota</taxon>
        <taxon>Viridiplantae</taxon>
        <taxon>Streptophyta</taxon>
        <taxon>Embryophyta</taxon>
        <taxon>Tracheophyta</taxon>
        <taxon>Spermatophyta</taxon>
        <taxon>Magnoliopsida</taxon>
        <taxon>eudicotyledons</taxon>
        <taxon>Gunneridae</taxon>
        <taxon>Pentapetalae</taxon>
        <taxon>rosids</taxon>
        <taxon>malvids</taxon>
        <taxon>Myrtales</taxon>
        <taxon>Myrtaceae</taxon>
        <taxon>Myrtoideae</taxon>
        <taxon>Myrteae</taxon>
        <taxon>Australasian group</taxon>
        <taxon>Rhodamnia</taxon>
    </lineage>
</organism>
<dbReference type="Pfam" id="PF07496">
    <property type="entry name" value="zf-CW"/>
    <property type="match status" value="1"/>
</dbReference>
<feature type="compositionally biased region" description="Polar residues" evidence="4">
    <location>
        <begin position="535"/>
        <end position="544"/>
    </location>
</feature>
<sequence>MITARNRDARRSLALGSFGGDRKMEDTELEEGEAYSYHDNDHGFDNGIDPDVSLSYIGEKLQHVLGHFRKDFEGGVSAENLGAKFGGYGSFLPADRRSPVWSHSKSPARGQNYGTPQSTCTSNVEDLRHDSSVSLPTNHMNRDRPVSAATISRTSRKKTNVENSVRQDGCMPPLEAVEYSDSKSANLSDQKMLKVRIKVGADNLATQKRAAIYSGLGLDVSPTSSLEDSPYESEGMSHGPHDTSFESPTSILRMMTSYPVHGNLLLSPLADDLVFFTIKEKHLSDHRTGPTSSADPASSGMGANGINYLKDRKKVICKKKSESLRNTEDLKEAKGGKDSRSSADAAPKKELDVDMLLCEELVSQTLKLPILSNIGTPGDMVKSTHGESYGAHEASTVALDNILSDQAAEENAQPLFSQEPDSLEKPKARGAGKLSRDKKGTAIDDIAVHSRKEAISAEENFQESKPDLCILRGKNGSAERVVHTDSPCEITARKGSYMDKDGFTLPSGKDNPPSNGKEKVKVKNEGAAVADASKESLSGSTSVTKNNKSHSRDSSKSRSGREDPKLAKKPGKGRERYKDFSGDIEGEEESQNQLINMAPEERRKDFSAVEKGISEYDMKKERLSSNGTDMVAASEADYNTNSQLGSGSRNNPTGDAAPPAVDPVLIEENWVGCDKCRKWRLLPFGKNPNDLPEKWVCSMLDWLSGMNRCSVSQEETTRAIYEMFHLPVPDAQEAAPLTSDVMGVNLASYQDSNKNLGSFSPQAVSLSSGEKKKHGIKKPSLPRSKDGPAQTSDSEKKLITSSDNRSLNDANRTCLENEADARRLSKNHDLEAEKHSHKHKIRDRHSSGGDANHLKSCRKRETEPDNLKASKKVKNEGASHAKEDWKSDDGSFTRKIGQSSSSGSPAFVGKNQQSGDQTSLKVSKSNKAEKIQVSAMHPRDKVRDASDNGCFEAGNSNEGELATKKRKKRYIHGSQTGSESLPIIDYEHHDSELPVREIDRKKEKKPRTSRSEGKESDLYKGSSRSDNGGSNMGNQQLEHDLAGVDTDLVKKKAKSSQPVAATSSSSKVCGSRKSRGSLQDTRGSPAESVSSSPIRSSKSGKLASVTRKLKEKYDSQDATLPPIGSPRRCSDVENGGERYAIRNDISAGNAKGRSLPSPEVTNHKSIKDGVDYGLDTSCPSKKQDWDQCSNDRENGDLYPASESHSQKSGRDSSSRVKEKNRSSKYRSDAETTKISSDDFQETLSLKEAKPRDYNIDLQENEHKEIKKKDSTGESRGRTSRGSQSNLRGHEIRDEKLDAGHTWDGPSNSNWDEEKLSTGLASYKADQAGNLSQRGKPLPVPPSGAGHTEIIRSRSVARVPLKGNEAGVAKGDAVEGNGASKAQMKMVEADKENGSQHQSSRHLTSNGNGVRHIDAQSPVRRDSSSQAATKALKEAKDLKHLADRRKSSGERTGLYFQAALKFLHGASLLESSKSDSMKHGEMIQSVQIYGSTAKLCQFCAHEYEKSKDMASAALAYKCMEVAYLKVVYSSNSTASRDRLELLPAFKLNPPGESPSSSASDVDNVNNSATADKVAQPKGVSSPQVLGNNLISVRATRLLNFAHDVNNAMEASRKSRVAFGAAKAAAGDAQSKEGISCIKKALDFNFQEVEGLLGLVRLATEAISR</sequence>